<dbReference type="OMA" id="KHICNID"/>
<organism evidence="1 2">
    <name type="scientific">Globisporangium ultimum (strain ATCC 200006 / CBS 805.95 / DAOM BR144)</name>
    <name type="common">Pythium ultimum</name>
    <dbReference type="NCBI Taxonomy" id="431595"/>
    <lineage>
        <taxon>Eukaryota</taxon>
        <taxon>Sar</taxon>
        <taxon>Stramenopiles</taxon>
        <taxon>Oomycota</taxon>
        <taxon>Peronosporomycetes</taxon>
        <taxon>Pythiales</taxon>
        <taxon>Pythiaceae</taxon>
        <taxon>Globisporangium</taxon>
    </lineage>
</organism>
<dbReference type="EnsemblProtists" id="PYU1_T008959">
    <property type="protein sequence ID" value="PYU1_T008959"/>
    <property type="gene ID" value="PYU1_G008941"/>
</dbReference>
<evidence type="ECO:0000313" key="2">
    <source>
        <dbReference type="Proteomes" id="UP000019132"/>
    </source>
</evidence>
<dbReference type="InParanoid" id="K3WVG1"/>
<dbReference type="GO" id="GO:0003676">
    <property type="term" value="F:nucleic acid binding"/>
    <property type="evidence" value="ECO:0007669"/>
    <property type="project" value="InterPro"/>
</dbReference>
<accession>K3WVG1</accession>
<proteinExistence type="predicted"/>
<sequence length="111" mass="12703">MKLKMVELAEICKQHKPKPVLQVQVLAAKFDCDALFLPVSHPELNPIEMIWAAVKMNVAKENTTFSLAEVEQLTRKHICNIDSAEWTKCVQHCIKVEDEYYDVSDDIPFDG</sequence>
<reference evidence="2" key="1">
    <citation type="journal article" date="2010" name="Genome Biol.">
        <title>Genome sequence of the necrotrophic plant pathogen Pythium ultimum reveals original pathogenicity mechanisms and effector repertoire.</title>
        <authorList>
            <person name="Levesque C.A."/>
            <person name="Brouwer H."/>
            <person name="Cano L."/>
            <person name="Hamilton J.P."/>
            <person name="Holt C."/>
            <person name="Huitema E."/>
            <person name="Raffaele S."/>
            <person name="Robideau G.P."/>
            <person name="Thines M."/>
            <person name="Win J."/>
            <person name="Zerillo M.M."/>
            <person name="Beakes G.W."/>
            <person name="Boore J.L."/>
            <person name="Busam D."/>
            <person name="Dumas B."/>
            <person name="Ferriera S."/>
            <person name="Fuerstenberg S.I."/>
            <person name="Gachon C.M."/>
            <person name="Gaulin E."/>
            <person name="Govers F."/>
            <person name="Grenville-Briggs L."/>
            <person name="Horner N."/>
            <person name="Hostetler J."/>
            <person name="Jiang R.H."/>
            <person name="Johnson J."/>
            <person name="Krajaejun T."/>
            <person name="Lin H."/>
            <person name="Meijer H.J."/>
            <person name="Moore B."/>
            <person name="Morris P."/>
            <person name="Phuntmart V."/>
            <person name="Puiu D."/>
            <person name="Shetty J."/>
            <person name="Stajich J.E."/>
            <person name="Tripathy S."/>
            <person name="Wawra S."/>
            <person name="van West P."/>
            <person name="Whitty B.R."/>
            <person name="Coutinho P.M."/>
            <person name="Henrissat B."/>
            <person name="Martin F."/>
            <person name="Thomas P.D."/>
            <person name="Tyler B.M."/>
            <person name="De Vries R.P."/>
            <person name="Kamoun S."/>
            <person name="Yandell M."/>
            <person name="Tisserat N."/>
            <person name="Buell C.R."/>
        </authorList>
    </citation>
    <scope>NUCLEOTIDE SEQUENCE</scope>
    <source>
        <strain evidence="2">DAOM:BR144</strain>
    </source>
</reference>
<dbReference type="AlphaFoldDB" id="K3WVG1"/>
<reference evidence="1" key="3">
    <citation type="submission" date="2015-02" db="UniProtKB">
        <authorList>
            <consortium name="EnsemblProtists"/>
        </authorList>
    </citation>
    <scope>IDENTIFICATION</scope>
    <source>
        <strain evidence="1">DAOM BR144</strain>
    </source>
</reference>
<evidence type="ECO:0000313" key="1">
    <source>
        <dbReference type="EnsemblProtists" id="PYU1_T008959"/>
    </source>
</evidence>
<keyword evidence="2" id="KW-1185">Reference proteome</keyword>
<protein>
    <recommendedName>
        <fullName evidence="3">Tc1-like transposase DDE domain-containing protein</fullName>
    </recommendedName>
</protein>
<dbReference type="Gene3D" id="3.30.420.10">
    <property type="entry name" value="Ribonuclease H-like superfamily/Ribonuclease H"/>
    <property type="match status" value="1"/>
</dbReference>
<dbReference type="VEuPathDB" id="FungiDB:PYU1_G008941"/>
<reference evidence="2" key="2">
    <citation type="submission" date="2010-04" db="EMBL/GenBank/DDBJ databases">
        <authorList>
            <person name="Buell R."/>
            <person name="Hamilton J."/>
            <person name="Hostetler J."/>
        </authorList>
    </citation>
    <scope>NUCLEOTIDE SEQUENCE [LARGE SCALE GENOMIC DNA]</scope>
    <source>
        <strain evidence="2">DAOM:BR144</strain>
    </source>
</reference>
<dbReference type="Proteomes" id="UP000019132">
    <property type="component" value="Unassembled WGS sequence"/>
</dbReference>
<evidence type="ECO:0008006" key="3">
    <source>
        <dbReference type="Google" id="ProtNLM"/>
    </source>
</evidence>
<dbReference type="HOGENOM" id="CLU_136387_1_0_1"/>
<dbReference type="eggNOG" id="ENOG502SWCZ">
    <property type="taxonomic scope" value="Eukaryota"/>
</dbReference>
<dbReference type="InterPro" id="IPR036397">
    <property type="entry name" value="RNaseH_sf"/>
</dbReference>
<name>K3WVG1_GLOUD</name>
<dbReference type="EMBL" id="GL376599">
    <property type="status" value="NOT_ANNOTATED_CDS"/>
    <property type="molecule type" value="Genomic_DNA"/>
</dbReference>